<evidence type="ECO:0000256" key="4">
    <source>
        <dbReference type="ARBA" id="ARBA00022692"/>
    </source>
</evidence>
<evidence type="ECO:0000256" key="3">
    <source>
        <dbReference type="ARBA" id="ARBA00022475"/>
    </source>
</evidence>
<dbReference type="GO" id="GO:0008528">
    <property type="term" value="F:G protein-coupled peptide receptor activity"/>
    <property type="evidence" value="ECO:0007669"/>
    <property type="project" value="TreeGrafter"/>
</dbReference>
<protein>
    <submittedName>
        <fullName evidence="16">Secretin receptor</fullName>
    </submittedName>
</protein>
<proteinExistence type="inferred from homology"/>
<evidence type="ECO:0000256" key="10">
    <source>
        <dbReference type="ARBA" id="ARBA00023180"/>
    </source>
</evidence>
<keyword evidence="11" id="KW-0807">Transducer</keyword>
<dbReference type="GO" id="GO:0017046">
    <property type="term" value="F:peptide hormone binding"/>
    <property type="evidence" value="ECO:0007669"/>
    <property type="project" value="TreeGrafter"/>
</dbReference>
<organism evidence="15 16">
    <name type="scientific">Microcaecilia unicolor</name>
    <dbReference type="NCBI Taxonomy" id="1415580"/>
    <lineage>
        <taxon>Eukaryota</taxon>
        <taxon>Metazoa</taxon>
        <taxon>Chordata</taxon>
        <taxon>Craniata</taxon>
        <taxon>Vertebrata</taxon>
        <taxon>Euteleostomi</taxon>
        <taxon>Amphibia</taxon>
        <taxon>Gymnophiona</taxon>
        <taxon>Siphonopidae</taxon>
        <taxon>Microcaecilia</taxon>
    </lineage>
</organism>
<name>A0A6P7YNY5_9AMPH</name>
<feature type="transmembrane region" description="Helical" evidence="12">
    <location>
        <begin position="176"/>
        <end position="194"/>
    </location>
</feature>
<dbReference type="SUPFAM" id="SSF111418">
    <property type="entry name" value="Hormone receptor domain"/>
    <property type="match status" value="1"/>
</dbReference>
<dbReference type="PROSITE" id="PS50261">
    <property type="entry name" value="G_PROTEIN_RECEP_F2_4"/>
    <property type="match status" value="1"/>
</dbReference>
<keyword evidence="9 16" id="KW-0675">Receptor</keyword>
<dbReference type="InterPro" id="IPR001771">
    <property type="entry name" value="GPCR_2_VIP_rcpt_1"/>
</dbReference>
<evidence type="ECO:0000313" key="16">
    <source>
        <dbReference type="RefSeq" id="XP_030066733.1"/>
    </source>
</evidence>
<comment type="similarity">
    <text evidence="2">Belongs to the G-protein coupled receptor 2 family.</text>
</comment>
<dbReference type="Proteomes" id="UP000515156">
    <property type="component" value="Chromosome 7"/>
</dbReference>
<dbReference type="PANTHER" id="PTHR45620">
    <property type="entry name" value="PDF RECEPTOR-LIKE PROTEIN-RELATED"/>
    <property type="match status" value="1"/>
</dbReference>
<dbReference type="SUPFAM" id="SSF81321">
    <property type="entry name" value="Family A G protein-coupled receptor-like"/>
    <property type="match status" value="1"/>
</dbReference>
<feature type="transmembrane region" description="Helical" evidence="12">
    <location>
        <begin position="255"/>
        <end position="275"/>
    </location>
</feature>
<dbReference type="FunCoup" id="A0A6P7YNY5">
    <property type="interactions" value="323"/>
</dbReference>
<keyword evidence="5 12" id="KW-1133">Transmembrane helix</keyword>
<dbReference type="PANTHER" id="PTHR45620:SF13">
    <property type="entry name" value="SECRETIN RECEPTOR"/>
    <property type="match status" value="1"/>
</dbReference>
<evidence type="ECO:0000313" key="15">
    <source>
        <dbReference type="Proteomes" id="UP000515156"/>
    </source>
</evidence>
<dbReference type="GO" id="GO:0015055">
    <property type="term" value="F:secretin receptor activity"/>
    <property type="evidence" value="ECO:0007669"/>
    <property type="project" value="TreeGrafter"/>
</dbReference>
<keyword evidence="4 12" id="KW-0812">Transmembrane</keyword>
<accession>A0A6P7YNY5</accession>
<dbReference type="PRINTS" id="PR00249">
    <property type="entry name" value="GPCRSECRETIN"/>
</dbReference>
<dbReference type="GO" id="GO:0007188">
    <property type="term" value="P:adenylate cyclase-modulating G protein-coupled receptor signaling pathway"/>
    <property type="evidence" value="ECO:0007669"/>
    <property type="project" value="TreeGrafter"/>
</dbReference>
<comment type="subcellular location">
    <subcellularLocation>
        <location evidence="1">Cell membrane</location>
        <topology evidence="1">Multi-pass membrane protein</topology>
    </subcellularLocation>
</comment>
<dbReference type="SMART" id="SM00008">
    <property type="entry name" value="HormR"/>
    <property type="match status" value="1"/>
</dbReference>
<keyword evidence="15" id="KW-1185">Reference proteome</keyword>
<evidence type="ECO:0000256" key="7">
    <source>
        <dbReference type="ARBA" id="ARBA00023136"/>
    </source>
</evidence>
<evidence type="ECO:0000256" key="6">
    <source>
        <dbReference type="ARBA" id="ARBA00023040"/>
    </source>
</evidence>
<evidence type="ECO:0000256" key="11">
    <source>
        <dbReference type="ARBA" id="ARBA00023224"/>
    </source>
</evidence>
<dbReference type="GO" id="GO:0007166">
    <property type="term" value="P:cell surface receptor signaling pathway"/>
    <property type="evidence" value="ECO:0007669"/>
    <property type="project" value="InterPro"/>
</dbReference>
<dbReference type="GO" id="GO:0005886">
    <property type="term" value="C:plasma membrane"/>
    <property type="evidence" value="ECO:0007669"/>
    <property type="project" value="UniProtKB-SubCell"/>
</dbReference>
<evidence type="ECO:0000256" key="8">
    <source>
        <dbReference type="ARBA" id="ARBA00023157"/>
    </source>
</evidence>
<keyword evidence="10" id="KW-0325">Glycoprotein</keyword>
<evidence type="ECO:0000259" key="13">
    <source>
        <dbReference type="PROSITE" id="PS50227"/>
    </source>
</evidence>
<dbReference type="KEGG" id="muo:115475133"/>
<gene>
    <name evidence="16" type="primary">SCTR</name>
</gene>
<keyword evidence="6" id="KW-0297">G-protein coupled receptor</keyword>
<dbReference type="PROSITE" id="PS00650">
    <property type="entry name" value="G_PROTEIN_RECEP_F2_2"/>
    <property type="match status" value="1"/>
</dbReference>
<dbReference type="Pfam" id="PF02793">
    <property type="entry name" value="HRM"/>
    <property type="match status" value="1"/>
</dbReference>
<feature type="domain" description="G-protein coupled receptors family 2 profile 2" evidence="14">
    <location>
        <begin position="142"/>
        <end position="396"/>
    </location>
</feature>
<dbReference type="InterPro" id="IPR001879">
    <property type="entry name" value="GPCR_2_extracellular_dom"/>
</dbReference>
<evidence type="ECO:0000256" key="12">
    <source>
        <dbReference type="SAM" id="Phobius"/>
    </source>
</evidence>
<keyword evidence="8" id="KW-1015">Disulfide bond</keyword>
<dbReference type="RefSeq" id="XP_030066733.1">
    <property type="nucleotide sequence ID" value="XM_030210873.1"/>
</dbReference>
<evidence type="ECO:0000256" key="2">
    <source>
        <dbReference type="ARBA" id="ARBA00005314"/>
    </source>
</evidence>
<evidence type="ECO:0000256" key="5">
    <source>
        <dbReference type="ARBA" id="ARBA00022989"/>
    </source>
</evidence>
<dbReference type="AlphaFoldDB" id="A0A6P7YNY5"/>
<dbReference type="InterPro" id="IPR017983">
    <property type="entry name" value="GPCR_2_secretin-like_CS"/>
</dbReference>
<evidence type="ECO:0000256" key="1">
    <source>
        <dbReference type="ARBA" id="ARBA00004651"/>
    </source>
</evidence>
<dbReference type="InterPro" id="IPR036445">
    <property type="entry name" value="GPCR_2_extracell_dom_sf"/>
</dbReference>
<feature type="transmembrane region" description="Helical" evidence="12">
    <location>
        <begin position="145"/>
        <end position="164"/>
    </location>
</feature>
<sequence>MVDHYILQRVLDKIGIRGKVIKNVALAVSPVCDVLGVLEKEANLCAELLFQEQNRSENQWLTSGQCAGMWDNVSCWPSSAVGQTVSIQCPEFLQAFTGNRGFVYRNCTHKGWSDVFPTVAVACGYDVNDTSNEARNFYYVKLKNLYTVGYGTSLGTLMVALVILATFRRLHCTRNYIHMHLFASFILRAVSIFVRDGVLYSAEDIDHCSSSLAGCKFVMILIQYCIMANYSWLLVEGLYLHTLLTISLISDQKYFGWYIALGWGSPLMFIVAWSICRHLYEDKGCWDINMNASVWWIIRGPVIISIFINFIFFIRILRMLIKKLRSSEVWGKQFSHCKRLAKSTLLLIPLFGIHYIVFAFFPEDVSNSTLEIRLSFELTLGSFQGFVVAVLYCFLNGEVQCEIQRKWGPWRLRKQIWFHQQKSSTSNSGESVLTQVLQVTKSSPKEQRKMTAQKSSFL</sequence>
<dbReference type="OrthoDB" id="5967113at2759"/>
<reference evidence="16" key="1">
    <citation type="submission" date="2025-08" db="UniProtKB">
        <authorList>
            <consortium name="RefSeq"/>
        </authorList>
    </citation>
    <scope>IDENTIFICATION</scope>
</reference>
<keyword evidence="3" id="KW-1003">Cell membrane</keyword>
<feature type="transmembrane region" description="Helical" evidence="12">
    <location>
        <begin position="217"/>
        <end position="235"/>
    </location>
</feature>
<dbReference type="GeneID" id="115475133"/>
<feature type="domain" description="G-protein coupled receptors family 2 profile 1" evidence="13">
    <location>
        <begin position="44"/>
        <end position="127"/>
    </location>
</feature>
<evidence type="ECO:0000259" key="14">
    <source>
        <dbReference type="PROSITE" id="PS50261"/>
    </source>
</evidence>
<dbReference type="GO" id="GO:0004999">
    <property type="term" value="F:vasoactive intestinal polypeptide receptor activity"/>
    <property type="evidence" value="ECO:0007669"/>
    <property type="project" value="InterPro"/>
</dbReference>
<dbReference type="InterPro" id="IPR017981">
    <property type="entry name" value="GPCR_2-like_7TM"/>
</dbReference>
<dbReference type="PROSITE" id="PS00649">
    <property type="entry name" value="G_PROTEIN_RECEP_F2_1"/>
    <property type="match status" value="1"/>
</dbReference>
<dbReference type="InterPro" id="IPR000832">
    <property type="entry name" value="GPCR_2_secretin-like"/>
</dbReference>
<evidence type="ECO:0000256" key="9">
    <source>
        <dbReference type="ARBA" id="ARBA00023170"/>
    </source>
</evidence>
<dbReference type="FunFam" id="1.20.1070.10:FF:000032">
    <property type="entry name" value="Vasoactive intestinal polypeptide receptor 1"/>
    <property type="match status" value="1"/>
</dbReference>
<dbReference type="Pfam" id="PF00002">
    <property type="entry name" value="7tm_2"/>
    <property type="match status" value="1"/>
</dbReference>
<feature type="transmembrane region" description="Helical" evidence="12">
    <location>
        <begin position="374"/>
        <end position="395"/>
    </location>
</feature>
<dbReference type="InParanoid" id="A0A6P7YNY5"/>
<dbReference type="Gene3D" id="1.20.1070.10">
    <property type="entry name" value="Rhodopsin 7-helix transmembrane proteins"/>
    <property type="match status" value="1"/>
</dbReference>
<dbReference type="PRINTS" id="PR01154">
    <property type="entry name" value="VIP1RECEPTOR"/>
</dbReference>
<keyword evidence="7 12" id="KW-0472">Membrane</keyword>
<dbReference type="Gene3D" id="4.10.1240.10">
    <property type="entry name" value="GPCR, family 2, extracellular hormone receptor domain"/>
    <property type="match status" value="1"/>
</dbReference>
<dbReference type="PROSITE" id="PS50227">
    <property type="entry name" value="G_PROTEIN_RECEP_F2_3"/>
    <property type="match status" value="1"/>
</dbReference>
<feature type="transmembrane region" description="Helical" evidence="12">
    <location>
        <begin position="344"/>
        <end position="362"/>
    </location>
</feature>
<dbReference type="CTD" id="6344"/>
<dbReference type="InterPro" id="IPR050332">
    <property type="entry name" value="GPCR_2"/>
</dbReference>
<feature type="transmembrane region" description="Helical" evidence="12">
    <location>
        <begin position="295"/>
        <end position="317"/>
    </location>
</feature>